<reference evidence="2 3" key="1">
    <citation type="submission" date="2022-06" db="EMBL/GenBank/DDBJ databases">
        <title>New Species of the Genus Actinoplanes, ActinopZanes ferrugineus.</title>
        <authorList>
            <person name="Ding P."/>
        </authorList>
    </citation>
    <scope>NUCLEOTIDE SEQUENCE [LARGE SCALE GENOMIC DNA]</scope>
    <source>
        <strain evidence="2 3">TRM88003</strain>
    </source>
</reference>
<protein>
    <recommendedName>
        <fullName evidence="1">DUF6891 domain-containing protein</fullName>
    </recommendedName>
</protein>
<proteinExistence type="predicted"/>
<evidence type="ECO:0000313" key="2">
    <source>
        <dbReference type="EMBL" id="MCO8269836.1"/>
    </source>
</evidence>
<accession>A0ABT1DG71</accession>
<evidence type="ECO:0000259" key="1">
    <source>
        <dbReference type="Pfam" id="PF21831"/>
    </source>
</evidence>
<comment type="caution">
    <text evidence="2">The sequence shown here is derived from an EMBL/GenBank/DDBJ whole genome shotgun (WGS) entry which is preliminary data.</text>
</comment>
<dbReference type="InterPro" id="IPR054186">
    <property type="entry name" value="DUF6891"/>
</dbReference>
<gene>
    <name evidence="2" type="ORF">M1L60_04425</name>
</gene>
<evidence type="ECO:0000313" key="3">
    <source>
        <dbReference type="Proteomes" id="UP001523369"/>
    </source>
</evidence>
<dbReference type="EMBL" id="JAMYJR010000003">
    <property type="protein sequence ID" value="MCO8269836.1"/>
    <property type="molecule type" value="Genomic_DNA"/>
</dbReference>
<keyword evidence="3" id="KW-1185">Reference proteome</keyword>
<name>A0ABT1DG71_9ACTN</name>
<sequence>MDQAVEYLADEHDDAGLAEVAWAVAREEFAAHLAEQASWPSRTDNDRLTDAFRALDTAGIVARQDFACCQNCGVAEIGDEVRPELPARGYVFYHHQDAERAVEGGGVYLCYGSFEGAPAATVGEEVAVALRAEGLSVNWGGSAGQRIHVPLRWARRRHGSMAAYGEKSSGTAELDLEVSQSHGEARPRNVLEVMDIVRRLPTRGQAWLSAVNDAGCVQVAWEDGRLWLETPDAAARASIGKYATLAEVEQTLTVLAVEQRVAVSELDGVTARPW</sequence>
<dbReference type="Proteomes" id="UP001523369">
    <property type="component" value="Unassembled WGS sequence"/>
</dbReference>
<feature type="domain" description="DUF6891" evidence="1">
    <location>
        <begin position="2"/>
        <end position="157"/>
    </location>
</feature>
<organism evidence="2 3">
    <name type="scientific">Paractinoplanes aksuensis</name>
    <dbReference type="NCBI Taxonomy" id="2939490"/>
    <lineage>
        <taxon>Bacteria</taxon>
        <taxon>Bacillati</taxon>
        <taxon>Actinomycetota</taxon>
        <taxon>Actinomycetes</taxon>
        <taxon>Micromonosporales</taxon>
        <taxon>Micromonosporaceae</taxon>
        <taxon>Paractinoplanes</taxon>
    </lineage>
</organism>
<dbReference type="Pfam" id="PF21831">
    <property type="entry name" value="DUF6891"/>
    <property type="match status" value="1"/>
</dbReference>